<name>A0A9P6E3Q8_9AGAR</name>
<dbReference type="OrthoDB" id="3237761at2759"/>
<protein>
    <submittedName>
        <fullName evidence="1">Uncharacterized protein</fullName>
    </submittedName>
</protein>
<gene>
    <name evidence="1" type="ORF">CPB83DRAFT_840854</name>
</gene>
<sequence>MNAFLPGTRVFFWSYSGEVEYGIIQGTKRLPDGTTLLIMKIEGKDLTATLPRQGRVEHQLLDLQAKRFKLRSRKVLSPQSSCSLALSLLLRVKTLTASVDVSIPSGSWRTEKQTYKALRVETSAPTLESPGGGPCMDVLLANNGAKFYRDEGIDMEDEDEDKVGFGVLVQADAHTVTVTNKETDRVERQYLTVGRFFPRSTLATKLPTSLALLLPQDSTYDFALDETDAKEEGVDYALNRCLEIISERGINPDIILKHRGEHWAALLWYFDQLFSRWDA</sequence>
<accession>A0A9P6E3Q8</accession>
<dbReference type="EMBL" id="MU157972">
    <property type="protein sequence ID" value="KAF9521940.1"/>
    <property type="molecule type" value="Genomic_DNA"/>
</dbReference>
<dbReference type="AlphaFoldDB" id="A0A9P6E3Q8"/>
<comment type="caution">
    <text evidence="1">The sequence shown here is derived from an EMBL/GenBank/DDBJ whole genome shotgun (WGS) entry which is preliminary data.</text>
</comment>
<dbReference type="Proteomes" id="UP000807306">
    <property type="component" value="Unassembled WGS sequence"/>
</dbReference>
<organism evidence="1 2">
    <name type="scientific">Crepidotus variabilis</name>
    <dbReference type="NCBI Taxonomy" id="179855"/>
    <lineage>
        <taxon>Eukaryota</taxon>
        <taxon>Fungi</taxon>
        <taxon>Dikarya</taxon>
        <taxon>Basidiomycota</taxon>
        <taxon>Agaricomycotina</taxon>
        <taxon>Agaricomycetes</taxon>
        <taxon>Agaricomycetidae</taxon>
        <taxon>Agaricales</taxon>
        <taxon>Agaricineae</taxon>
        <taxon>Crepidotaceae</taxon>
        <taxon>Crepidotus</taxon>
    </lineage>
</organism>
<reference evidence="1" key="1">
    <citation type="submission" date="2020-11" db="EMBL/GenBank/DDBJ databases">
        <authorList>
            <consortium name="DOE Joint Genome Institute"/>
            <person name="Ahrendt S."/>
            <person name="Riley R."/>
            <person name="Andreopoulos W."/>
            <person name="Labutti K."/>
            <person name="Pangilinan J."/>
            <person name="Ruiz-Duenas F.J."/>
            <person name="Barrasa J.M."/>
            <person name="Sanchez-Garcia M."/>
            <person name="Camarero S."/>
            <person name="Miyauchi S."/>
            <person name="Serrano A."/>
            <person name="Linde D."/>
            <person name="Babiker R."/>
            <person name="Drula E."/>
            <person name="Ayuso-Fernandez I."/>
            <person name="Pacheco R."/>
            <person name="Padilla G."/>
            <person name="Ferreira P."/>
            <person name="Barriuso J."/>
            <person name="Kellner H."/>
            <person name="Castanera R."/>
            <person name="Alfaro M."/>
            <person name="Ramirez L."/>
            <person name="Pisabarro A.G."/>
            <person name="Kuo A."/>
            <person name="Tritt A."/>
            <person name="Lipzen A."/>
            <person name="He G."/>
            <person name="Yan M."/>
            <person name="Ng V."/>
            <person name="Cullen D."/>
            <person name="Martin F."/>
            <person name="Rosso M.-N."/>
            <person name="Henrissat B."/>
            <person name="Hibbett D."/>
            <person name="Martinez A.T."/>
            <person name="Grigoriev I.V."/>
        </authorList>
    </citation>
    <scope>NUCLEOTIDE SEQUENCE</scope>
    <source>
        <strain evidence="1">CBS 506.95</strain>
    </source>
</reference>
<keyword evidence="2" id="KW-1185">Reference proteome</keyword>
<evidence type="ECO:0000313" key="2">
    <source>
        <dbReference type="Proteomes" id="UP000807306"/>
    </source>
</evidence>
<proteinExistence type="predicted"/>
<evidence type="ECO:0000313" key="1">
    <source>
        <dbReference type="EMBL" id="KAF9521940.1"/>
    </source>
</evidence>